<organism evidence="2 3">
    <name type="scientific">Flavobacterium qiangtangense</name>
    <dbReference type="NCBI Taxonomy" id="1442595"/>
    <lineage>
        <taxon>Bacteria</taxon>
        <taxon>Pseudomonadati</taxon>
        <taxon>Bacteroidota</taxon>
        <taxon>Flavobacteriia</taxon>
        <taxon>Flavobacteriales</taxon>
        <taxon>Flavobacteriaceae</taxon>
        <taxon>Flavobacterium</taxon>
    </lineage>
</organism>
<dbReference type="RefSeq" id="WP_379792803.1">
    <property type="nucleotide sequence ID" value="NZ_JBHSQB010000010.1"/>
</dbReference>
<evidence type="ECO:0000256" key="1">
    <source>
        <dbReference type="SAM" id="Phobius"/>
    </source>
</evidence>
<dbReference type="Proteomes" id="UP001596287">
    <property type="component" value="Unassembled WGS sequence"/>
</dbReference>
<proteinExistence type="predicted"/>
<evidence type="ECO:0008006" key="4">
    <source>
        <dbReference type="Google" id="ProtNLM"/>
    </source>
</evidence>
<accession>A0ABW1PQG8</accession>
<keyword evidence="3" id="KW-1185">Reference proteome</keyword>
<reference evidence="3" key="1">
    <citation type="journal article" date="2019" name="Int. J. Syst. Evol. Microbiol.">
        <title>The Global Catalogue of Microorganisms (GCM) 10K type strain sequencing project: providing services to taxonomists for standard genome sequencing and annotation.</title>
        <authorList>
            <consortium name="The Broad Institute Genomics Platform"/>
            <consortium name="The Broad Institute Genome Sequencing Center for Infectious Disease"/>
            <person name="Wu L."/>
            <person name="Ma J."/>
        </authorList>
    </citation>
    <scope>NUCLEOTIDE SEQUENCE [LARGE SCALE GENOMIC DNA]</scope>
    <source>
        <strain evidence="3">CCUG 49679</strain>
    </source>
</reference>
<protein>
    <recommendedName>
        <fullName evidence="4">DUF4190 domain-containing protein</fullName>
    </recommendedName>
</protein>
<feature type="transmembrane region" description="Helical" evidence="1">
    <location>
        <begin position="70"/>
        <end position="96"/>
    </location>
</feature>
<dbReference type="EMBL" id="JBHSQB010000010">
    <property type="protein sequence ID" value="MFC6097823.1"/>
    <property type="molecule type" value="Genomic_DNA"/>
</dbReference>
<keyword evidence="1" id="KW-0812">Transmembrane</keyword>
<comment type="caution">
    <text evidence="2">The sequence shown here is derived from an EMBL/GenBank/DDBJ whole genome shotgun (WGS) entry which is preliminary data.</text>
</comment>
<name>A0ABW1PQG8_9FLAO</name>
<gene>
    <name evidence="2" type="ORF">ACFPVY_14290</name>
</gene>
<keyword evidence="1" id="KW-0472">Membrane</keyword>
<evidence type="ECO:0000313" key="3">
    <source>
        <dbReference type="Proteomes" id="UP001596287"/>
    </source>
</evidence>
<feature type="transmembrane region" description="Helical" evidence="1">
    <location>
        <begin position="16"/>
        <end position="49"/>
    </location>
</feature>
<sequence>MENYTPPSNAGQGMGIAALVLGIIAVIAAFIPCFGLIAILFGVLAIIFGAIGLSQAKKANAPTTMPKSGLILGIVATVFVIIWMLVVIGTFGAAAMSNMDEIKEAMDSIEVETGRAGDSIDRDIQEIEAEATAVDTTAPAN</sequence>
<keyword evidence="1" id="KW-1133">Transmembrane helix</keyword>
<evidence type="ECO:0000313" key="2">
    <source>
        <dbReference type="EMBL" id="MFC6097823.1"/>
    </source>
</evidence>